<evidence type="ECO:0000313" key="11">
    <source>
        <dbReference type="EMBL" id="QCB29347.1"/>
    </source>
</evidence>
<evidence type="ECO:0000256" key="5">
    <source>
        <dbReference type="ARBA" id="ARBA00022692"/>
    </source>
</evidence>
<dbReference type="GO" id="GO:0015297">
    <property type="term" value="F:antiporter activity"/>
    <property type="evidence" value="ECO:0007669"/>
    <property type="project" value="UniProtKB-KW"/>
</dbReference>
<dbReference type="AlphaFoldDB" id="A0A4P7QKJ5"/>
<feature type="transmembrane region" description="Helical" evidence="9">
    <location>
        <begin position="116"/>
        <end position="135"/>
    </location>
</feature>
<dbReference type="PANTHER" id="PTHR43562">
    <property type="entry name" value="NAPA-TYPE SODIUM/HYDROGEN ANTIPORTER"/>
    <property type="match status" value="1"/>
</dbReference>
<dbReference type="Gene3D" id="1.20.1530.20">
    <property type="match status" value="1"/>
</dbReference>
<proteinExistence type="inferred from homology"/>
<feature type="transmembrane region" description="Helical" evidence="9">
    <location>
        <begin position="213"/>
        <end position="246"/>
    </location>
</feature>
<keyword evidence="6 9" id="KW-1133">Transmembrane helix</keyword>
<evidence type="ECO:0000256" key="7">
    <source>
        <dbReference type="ARBA" id="ARBA00023065"/>
    </source>
</evidence>
<comment type="subcellular location">
    <subcellularLocation>
        <location evidence="1">Membrane</location>
        <topology evidence="1">Multi-pass membrane protein</topology>
    </subcellularLocation>
</comment>
<keyword evidence="8 9" id="KW-0472">Membrane</keyword>
<evidence type="ECO:0000256" key="3">
    <source>
        <dbReference type="ARBA" id="ARBA00022448"/>
    </source>
</evidence>
<organism evidence="11 12">
    <name type="scientific">Corynebacterium endometrii</name>
    <dbReference type="NCBI Taxonomy" id="2488819"/>
    <lineage>
        <taxon>Bacteria</taxon>
        <taxon>Bacillati</taxon>
        <taxon>Actinomycetota</taxon>
        <taxon>Actinomycetes</taxon>
        <taxon>Mycobacteriales</taxon>
        <taxon>Corynebacteriaceae</taxon>
        <taxon>Corynebacterium</taxon>
    </lineage>
</organism>
<dbReference type="GO" id="GO:0016020">
    <property type="term" value="C:membrane"/>
    <property type="evidence" value="ECO:0007669"/>
    <property type="project" value="UniProtKB-SubCell"/>
</dbReference>
<comment type="similarity">
    <text evidence="2">Belongs to the monovalent cation:proton antiporter 2 (CPA2) transporter (TC 2.A.37) family.</text>
</comment>
<evidence type="ECO:0000256" key="6">
    <source>
        <dbReference type="ARBA" id="ARBA00022989"/>
    </source>
</evidence>
<dbReference type="EMBL" id="CP039247">
    <property type="protein sequence ID" value="QCB29347.1"/>
    <property type="molecule type" value="Genomic_DNA"/>
</dbReference>
<protein>
    <submittedName>
        <fullName evidence="11">Sodium/hydrogen exchanger family protein</fullName>
    </submittedName>
</protein>
<feature type="transmembrane region" description="Helical" evidence="9">
    <location>
        <begin position="290"/>
        <end position="310"/>
    </location>
</feature>
<name>A0A4P7QKJ5_9CORY</name>
<evidence type="ECO:0000256" key="2">
    <source>
        <dbReference type="ARBA" id="ARBA00005551"/>
    </source>
</evidence>
<keyword evidence="7" id="KW-0406">Ion transport</keyword>
<accession>A0A4P7QKJ5</accession>
<feature type="transmembrane region" description="Helical" evidence="9">
    <location>
        <begin position="88"/>
        <end position="110"/>
    </location>
</feature>
<dbReference type="GO" id="GO:1902600">
    <property type="term" value="P:proton transmembrane transport"/>
    <property type="evidence" value="ECO:0007669"/>
    <property type="project" value="InterPro"/>
</dbReference>
<keyword evidence="5 9" id="KW-0812">Transmembrane</keyword>
<keyword evidence="4" id="KW-0050">Antiport</keyword>
<dbReference type="RefSeq" id="WP_136141943.1">
    <property type="nucleotide sequence ID" value="NZ_CP039247.1"/>
</dbReference>
<feature type="domain" description="Cation/H+ exchanger transmembrane" evidence="10">
    <location>
        <begin position="11"/>
        <end position="358"/>
    </location>
</feature>
<dbReference type="Pfam" id="PF00999">
    <property type="entry name" value="Na_H_Exchanger"/>
    <property type="match status" value="1"/>
</dbReference>
<evidence type="ECO:0000313" key="12">
    <source>
        <dbReference type="Proteomes" id="UP000296352"/>
    </source>
</evidence>
<dbReference type="OrthoDB" id="4413712at2"/>
<keyword evidence="3" id="KW-0813">Transport</keyword>
<dbReference type="PANTHER" id="PTHR43562:SF1">
    <property type="entry name" value="NA(+)_H(+) ANTIPORTER YJBQ-RELATED"/>
    <property type="match status" value="1"/>
</dbReference>
<dbReference type="InterPro" id="IPR006153">
    <property type="entry name" value="Cation/H_exchanger_TM"/>
</dbReference>
<sequence length="396" mass="41083">MSFSLLALLCLVALIGPLLNLNRKFPVPMVVGELIVGIIVGQTGLQIFDASDETFTFMAEVGFALVMFAAGAHVPLGPELLGPALRNGALRAAFVGALSVPAGLGLAHLFGSDNGLLYAVILASSSASLVIPSMGNTPIAGRQGVEFLVQIAIADAVAIVLLPLAIEPSRAARAALGAVIVILVAVAYGIFMDRFNMRQVRKVSKKNGFALEIRILLVVLFSLAAIAVAMNVSVMLAGFALGIAASYAGQPKRLKRQTFALTEGLFGPLFFVWLGASIDLRQLAEHPKAIGLGLGLGLAGLLVHGASGFLRLPFPLAVATGGQLGVPIGAVTLALTAGTMETWEAPAIFLGAVVTIAGVAVTMPLVRQFFKAQQRAERAGGEELPAKRHVDARVEG</sequence>
<keyword evidence="12" id="KW-1185">Reference proteome</keyword>
<feature type="transmembrane region" description="Helical" evidence="9">
    <location>
        <begin position="347"/>
        <end position="366"/>
    </location>
</feature>
<gene>
    <name evidence="11" type="ORF">CENDO_10470</name>
</gene>
<evidence type="ECO:0000256" key="9">
    <source>
        <dbReference type="SAM" id="Phobius"/>
    </source>
</evidence>
<evidence type="ECO:0000256" key="1">
    <source>
        <dbReference type="ARBA" id="ARBA00004141"/>
    </source>
</evidence>
<reference evidence="11 12" key="1">
    <citation type="submission" date="2019-04" db="EMBL/GenBank/DDBJ databases">
        <title>Corynebacterium endometrii sp. nov., isolated from the uterus of a cow with endometritis.</title>
        <authorList>
            <person name="Ballas P."/>
            <person name="Ruckert C."/>
            <person name="Wagener K."/>
            <person name="Drillich M."/>
            <person name="Kaempfer P."/>
            <person name="Busse H.-J."/>
            <person name="Ehling-Schulz M."/>
        </authorList>
    </citation>
    <scope>NUCLEOTIDE SEQUENCE [LARGE SCALE GENOMIC DNA]</scope>
    <source>
        <strain evidence="11 12">LMM-1653</strain>
    </source>
</reference>
<evidence type="ECO:0000256" key="8">
    <source>
        <dbReference type="ARBA" id="ARBA00023136"/>
    </source>
</evidence>
<feature type="transmembrane region" description="Helical" evidence="9">
    <location>
        <begin position="258"/>
        <end position="278"/>
    </location>
</feature>
<feature type="transmembrane region" description="Helical" evidence="9">
    <location>
        <begin position="172"/>
        <end position="192"/>
    </location>
</feature>
<evidence type="ECO:0000256" key="4">
    <source>
        <dbReference type="ARBA" id="ARBA00022449"/>
    </source>
</evidence>
<feature type="transmembrane region" description="Helical" evidence="9">
    <location>
        <begin position="55"/>
        <end position="76"/>
    </location>
</feature>
<dbReference type="InterPro" id="IPR038770">
    <property type="entry name" value="Na+/solute_symporter_sf"/>
</dbReference>
<feature type="transmembrane region" description="Helical" evidence="9">
    <location>
        <begin position="147"/>
        <end position="166"/>
    </location>
</feature>
<dbReference type="Proteomes" id="UP000296352">
    <property type="component" value="Chromosome"/>
</dbReference>
<evidence type="ECO:0000259" key="10">
    <source>
        <dbReference type="Pfam" id="PF00999"/>
    </source>
</evidence>
<dbReference type="KEGG" id="cee:CENDO_10470"/>